<evidence type="ECO:0000256" key="2">
    <source>
        <dbReference type="ARBA" id="ARBA00022475"/>
    </source>
</evidence>
<evidence type="ECO:0000256" key="6">
    <source>
        <dbReference type="SAM" id="MobiDB-lite"/>
    </source>
</evidence>
<feature type="transmembrane region" description="Helical" evidence="7">
    <location>
        <begin position="300"/>
        <end position="320"/>
    </location>
</feature>
<dbReference type="InterPro" id="IPR002797">
    <property type="entry name" value="Polysacc_synth"/>
</dbReference>
<evidence type="ECO:0000256" key="7">
    <source>
        <dbReference type="SAM" id="Phobius"/>
    </source>
</evidence>
<feature type="transmembrane region" description="Helical" evidence="7">
    <location>
        <begin position="192"/>
        <end position="211"/>
    </location>
</feature>
<feature type="transmembrane region" description="Helical" evidence="7">
    <location>
        <begin position="380"/>
        <end position="399"/>
    </location>
</feature>
<accession>A0ABX2RNX0</accession>
<dbReference type="PANTHER" id="PTHR30250">
    <property type="entry name" value="PST FAMILY PREDICTED COLANIC ACID TRANSPORTER"/>
    <property type="match status" value="1"/>
</dbReference>
<keyword evidence="4 7" id="KW-1133">Transmembrane helix</keyword>
<protein>
    <submittedName>
        <fullName evidence="8">O-antigen/teichoic acid export membrane protein</fullName>
    </submittedName>
</protein>
<evidence type="ECO:0000313" key="9">
    <source>
        <dbReference type="Proteomes" id="UP000631553"/>
    </source>
</evidence>
<feature type="transmembrane region" description="Helical" evidence="7">
    <location>
        <begin position="217"/>
        <end position="239"/>
    </location>
</feature>
<feature type="transmembrane region" description="Helical" evidence="7">
    <location>
        <begin position="411"/>
        <end position="431"/>
    </location>
</feature>
<organism evidence="8 9">
    <name type="scientific">Micromonospora purpureochromogenes</name>
    <dbReference type="NCBI Taxonomy" id="47872"/>
    <lineage>
        <taxon>Bacteria</taxon>
        <taxon>Bacillati</taxon>
        <taxon>Actinomycetota</taxon>
        <taxon>Actinomycetes</taxon>
        <taxon>Micromonosporales</taxon>
        <taxon>Micromonosporaceae</taxon>
        <taxon>Micromonospora</taxon>
    </lineage>
</organism>
<feature type="transmembrane region" description="Helical" evidence="7">
    <location>
        <begin position="71"/>
        <end position="96"/>
    </location>
</feature>
<comment type="subcellular location">
    <subcellularLocation>
        <location evidence="1">Cell membrane</location>
        <topology evidence="1">Multi-pass membrane protein</topology>
    </subcellularLocation>
</comment>
<name>A0ABX2RNX0_9ACTN</name>
<proteinExistence type="predicted"/>
<keyword evidence="2" id="KW-1003">Cell membrane</keyword>
<evidence type="ECO:0000313" key="8">
    <source>
        <dbReference type="EMBL" id="NYF58220.1"/>
    </source>
</evidence>
<evidence type="ECO:0000256" key="4">
    <source>
        <dbReference type="ARBA" id="ARBA00022989"/>
    </source>
</evidence>
<dbReference type="Proteomes" id="UP000631553">
    <property type="component" value="Unassembled WGS sequence"/>
</dbReference>
<feature type="transmembrane region" description="Helical" evidence="7">
    <location>
        <begin position="116"/>
        <end position="137"/>
    </location>
</feature>
<dbReference type="Pfam" id="PF01943">
    <property type="entry name" value="Polysacc_synt"/>
    <property type="match status" value="1"/>
</dbReference>
<dbReference type="PANTHER" id="PTHR30250:SF26">
    <property type="entry name" value="PSMA PROTEIN"/>
    <property type="match status" value="1"/>
</dbReference>
<comment type="caution">
    <text evidence="8">The sequence shown here is derived from an EMBL/GenBank/DDBJ whole genome shotgun (WGS) entry which is preliminary data.</text>
</comment>
<keyword evidence="3 7" id="KW-0812">Transmembrane</keyword>
<sequence>MTEQPVAQRLRSSGPQQGGSQAVSPPPTAPGSRTRTLVAGIFSALAGKAVGLAAPLLITPLTFGYLGAERYGLWMAVTSLTSMALFADFGLGNGLLTRLSRLRADGDARGAAREIASAYALLGTLAAALFVLLVGSIRPVDWPALLNVTNPEVARDVRPVVLVCFGAFLLNVPLALIQRVQYAYQQVAQSNVWQAVGSVASVGLVYAAVTAELAPVLVIGAAVLAVPLVGVANTVHHFGRRHPELRPRLRAVDPTRARGLLRLGASFFAVSLLSSVAMNLDAFLVGRVLGLKAAATYAVVLRLFALLGLFITLVNLPLWPANGEALARGDVAWVRRSTGRMVCLSMLVVAVPGTLLARYGDEVLRRWIGSAEVTGLPTDLFVALAAGSLLVAVAAPLFMAQNSLGLLRPQLLGWTAFLVVSVPAKVVLAGTVGLTGVALAATVSYALTVLPAAVVGYRRVLAVVSSEE</sequence>
<evidence type="ECO:0000256" key="1">
    <source>
        <dbReference type="ARBA" id="ARBA00004651"/>
    </source>
</evidence>
<feature type="transmembrane region" description="Helical" evidence="7">
    <location>
        <begin position="437"/>
        <end position="457"/>
    </location>
</feature>
<feature type="transmembrane region" description="Helical" evidence="7">
    <location>
        <begin position="341"/>
        <end position="360"/>
    </location>
</feature>
<evidence type="ECO:0000256" key="5">
    <source>
        <dbReference type="ARBA" id="ARBA00023136"/>
    </source>
</evidence>
<feature type="transmembrane region" description="Helical" evidence="7">
    <location>
        <begin position="260"/>
        <end position="280"/>
    </location>
</feature>
<keyword evidence="5 7" id="KW-0472">Membrane</keyword>
<dbReference type="RefSeq" id="WP_179804141.1">
    <property type="nucleotide sequence ID" value="NZ_JACCCQ010000001.1"/>
</dbReference>
<reference evidence="8 9" key="1">
    <citation type="submission" date="2020-07" db="EMBL/GenBank/DDBJ databases">
        <title>Sequencing the genomes of 1000 actinobacteria strains.</title>
        <authorList>
            <person name="Klenk H.-P."/>
        </authorList>
    </citation>
    <scope>NUCLEOTIDE SEQUENCE [LARGE SCALE GENOMIC DNA]</scope>
    <source>
        <strain evidence="8 9">DSM 43814</strain>
    </source>
</reference>
<gene>
    <name evidence="8" type="ORF">HDA35_004051</name>
</gene>
<feature type="region of interest" description="Disordered" evidence="6">
    <location>
        <begin position="1"/>
        <end position="32"/>
    </location>
</feature>
<dbReference type="InterPro" id="IPR050833">
    <property type="entry name" value="Poly_Biosynth_Transport"/>
</dbReference>
<dbReference type="EMBL" id="JACCCQ010000001">
    <property type="protein sequence ID" value="NYF58220.1"/>
    <property type="molecule type" value="Genomic_DNA"/>
</dbReference>
<keyword evidence="9" id="KW-1185">Reference proteome</keyword>
<feature type="compositionally biased region" description="Polar residues" evidence="6">
    <location>
        <begin position="1"/>
        <end position="23"/>
    </location>
</feature>
<feature type="transmembrane region" description="Helical" evidence="7">
    <location>
        <begin position="157"/>
        <end position="180"/>
    </location>
</feature>
<evidence type="ECO:0000256" key="3">
    <source>
        <dbReference type="ARBA" id="ARBA00022692"/>
    </source>
</evidence>
<feature type="transmembrane region" description="Helical" evidence="7">
    <location>
        <begin position="37"/>
        <end position="59"/>
    </location>
</feature>